<dbReference type="Gene3D" id="2.60.260.40">
    <property type="entry name" value="q5lls5 like domains"/>
    <property type="match status" value="1"/>
</dbReference>
<protein>
    <recommendedName>
        <fullName evidence="1">Zinc finger CHCC-type domain-containing protein</fullName>
    </recommendedName>
</protein>
<sequence length="153" mass="17143">MPSQYRQIICTARSLRATRVVAQRVSIRSYASTPEPVPSKQSEEVELSEEQAALSMQAPNRQEIWAMSQRPRSQAMTGPRFAQKNLAAQPRPYAAINLIAEEPVRFIDSNIAVCDGGRGIQGHPKVFINLDQEGPNTCTYCGLRFQQNRHGHH</sequence>
<dbReference type="AlphaFoldDB" id="A0A1E3QBH3"/>
<dbReference type="Proteomes" id="UP000094385">
    <property type="component" value="Unassembled WGS sequence"/>
</dbReference>
<reference evidence="2 3" key="1">
    <citation type="journal article" date="2016" name="Proc. Natl. Acad. Sci. U.S.A.">
        <title>Comparative genomics of biotechnologically important yeasts.</title>
        <authorList>
            <person name="Riley R."/>
            <person name="Haridas S."/>
            <person name="Wolfe K.H."/>
            <person name="Lopes M.R."/>
            <person name="Hittinger C.T."/>
            <person name="Goeker M."/>
            <person name="Salamov A.A."/>
            <person name="Wisecaver J.H."/>
            <person name="Long T.M."/>
            <person name="Calvey C.H."/>
            <person name="Aerts A.L."/>
            <person name="Barry K.W."/>
            <person name="Choi C."/>
            <person name="Clum A."/>
            <person name="Coughlan A.Y."/>
            <person name="Deshpande S."/>
            <person name="Douglass A.P."/>
            <person name="Hanson S.J."/>
            <person name="Klenk H.-P."/>
            <person name="LaButti K.M."/>
            <person name="Lapidus A."/>
            <person name="Lindquist E.A."/>
            <person name="Lipzen A.M."/>
            <person name="Meier-Kolthoff J.P."/>
            <person name="Ohm R.A."/>
            <person name="Otillar R.P."/>
            <person name="Pangilinan J.L."/>
            <person name="Peng Y."/>
            <person name="Rokas A."/>
            <person name="Rosa C.A."/>
            <person name="Scheuner C."/>
            <person name="Sibirny A.A."/>
            <person name="Slot J.C."/>
            <person name="Stielow J.B."/>
            <person name="Sun H."/>
            <person name="Kurtzman C.P."/>
            <person name="Blackwell M."/>
            <person name="Grigoriev I.V."/>
            <person name="Jeffries T.W."/>
        </authorList>
    </citation>
    <scope>NUCLEOTIDE SEQUENCE [LARGE SCALE GENOMIC DNA]</scope>
    <source>
        <strain evidence="2 3">NRRL Y-11557</strain>
    </source>
</reference>
<dbReference type="Pfam" id="PF10276">
    <property type="entry name" value="zf-CHCC"/>
    <property type="match status" value="1"/>
</dbReference>
<dbReference type="EMBL" id="KV454291">
    <property type="protein sequence ID" value="ODQ75049.1"/>
    <property type="molecule type" value="Genomic_DNA"/>
</dbReference>
<dbReference type="OrthoDB" id="307899at2759"/>
<proteinExistence type="predicted"/>
<keyword evidence="3" id="KW-1185">Reference proteome</keyword>
<evidence type="ECO:0000259" key="1">
    <source>
        <dbReference type="Pfam" id="PF10276"/>
    </source>
</evidence>
<dbReference type="GO" id="GO:0005739">
    <property type="term" value="C:mitochondrion"/>
    <property type="evidence" value="ECO:0007669"/>
    <property type="project" value="GOC"/>
</dbReference>
<evidence type="ECO:0000313" key="2">
    <source>
        <dbReference type="EMBL" id="ODQ75049.1"/>
    </source>
</evidence>
<organism evidence="2 3">
    <name type="scientific">Lipomyces starkeyi NRRL Y-11557</name>
    <dbReference type="NCBI Taxonomy" id="675824"/>
    <lineage>
        <taxon>Eukaryota</taxon>
        <taxon>Fungi</taxon>
        <taxon>Dikarya</taxon>
        <taxon>Ascomycota</taxon>
        <taxon>Saccharomycotina</taxon>
        <taxon>Lipomycetes</taxon>
        <taxon>Lipomycetales</taxon>
        <taxon>Lipomycetaceae</taxon>
        <taxon>Lipomyces</taxon>
    </lineage>
</organism>
<name>A0A1E3QBH3_LIPST</name>
<dbReference type="PANTHER" id="PTHR13156:SF0">
    <property type="entry name" value="NADH DEHYDROGENASE [UBIQUINONE] IRON-SULFUR PROTEIN 6, MITOCHONDRIAL"/>
    <property type="match status" value="1"/>
</dbReference>
<dbReference type="PANTHER" id="PTHR13156">
    <property type="entry name" value="NADH-UBIQUINONE OXIDOREDUCTASE 13 KD-A SUBUNIT"/>
    <property type="match status" value="1"/>
</dbReference>
<feature type="domain" description="Zinc finger CHCC-type" evidence="1">
    <location>
        <begin position="110"/>
        <end position="145"/>
    </location>
</feature>
<gene>
    <name evidence="2" type="ORF">LIPSTDRAFT_1786</name>
</gene>
<dbReference type="STRING" id="675824.A0A1E3QBH3"/>
<dbReference type="GO" id="GO:0006120">
    <property type="term" value="P:mitochondrial electron transport, NADH to ubiquinone"/>
    <property type="evidence" value="ECO:0007669"/>
    <property type="project" value="TreeGrafter"/>
</dbReference>
<evidence type="ECO:0000313" key="3">
    <source>
        <dbReference type="Proteomes" id="UP000094385"/>
    </source>
</evidence>
<accession>A0A1E3QBH3</accession>
<dbReference type="InterPro" id="IPR019401">
    <property type="entry name" value="Znf_CHCC"/>
</dbReference>